<organism evidence="2 3">
    <name type="scientific">Lysinibacillus capsici</name>
    <dbReference type="NCBI Taxonomy" id="2115968"/>
    <lineage>
        <taxon>Bacteria</taxon>
        <taxon>Bacillati</taxon>
        <taxon>Bacillota</taxon>
        <taxon>Bacilli</taxon>
        <taxon>Bacillales</taxon>
        <taxon>Bacillaceae</taxon>
        <taxon>Lysinibacillus</taxon>
    </lineage>
</organism>
<name>A0A2X0YRZ9_9BACI</name>
<dbReference type="Proteomes" id="UP000251431">
    <property type="component" value="Unassembled WGS sequence"/>
</dbReference>
<protein>
    <submittedName>
        <fullName evidence="2">Ribosomal-protein-alanine acetyltransferase</fullName>
    </submittedName>
</protein>
<dbReference type="SUPFAM" id="SSF55729">
    <property type="entry name" value="Acyl-CoA N-acyltransferases (Nat)"/>
    <property type="match status" value="1"/>
</dbReference>
<feature type="domain" description="N-acetyltransferase" evidence="1">
    <location>
        <begin position="167"/>
        <end position="330"/>
    </location>
</feature>
<accession>A0A2X0YRZ9</accession>
<dbReference type="EMBL" id="UAQE01000001">
    <property type="protein sequence ID" value="SPT98087.1"/>
    <property type="molecule type" value="Genomic_DNA"/>
</dbReference>
<evidence type="ECO:0000313" key="2">
    <source>
        <dbReference type="EMBL" id="SPT98087.1"/>
    </source>
</evidence>
<dbReference type="CDD" id="cd04301">
    <property type="entry name" value="NAT_SF"/>
    <property type="match status" value="1"/>
</dbReference>
<sequence length="336" mass="38280">MGKYKYKTIDVNDVPTMAELLENRQSLEGEVYPFLNNSCLNAEHITNMLENLFAHNTIKGIGAFIKDDLVGYLIGVIKNDSLRGRHVWVPYEGLAIRKDQSAELIRKLYAEISVVWLEQGCFMHYTIIPLGNQAYYDAYQRLSFSIQQVHGVMNIGDYKPFENTCNAEIRVANKMDSEMMGKMSRIIQSYQNSAPTFEPVFPEVVMSIKDSYKSIVEENDDTCFVAVKDGQELGFQKYYPIHSDLMTPEHAIELTIAGTYSSQMGRGVGKKLMNEGCRRMKEAGYENIITDWRITNLAASAFWPKCGFKPVAYRMVRYINSDIAWANFNNPSIGLL</sequence>
<dbReference type="RefSeq" id="WP_112116930.1">
    <property type="nucleotide sequence ID" value="NZ_CP137622.1"/>
</dbReference>
<dbReference type="GO" id="GO:0016747">
    <property type="term" value="F:acyltransferase activity, transferring groups other than amino-acyl groups"/>
    <property type="evidence" value="ECO:0007669"/>
    <property type="project" value="InterPro"/>
</dbReference>
<dbReference type="InterPro" id="IPR016181">
    <property type="entry name" value="Acyl_CoA_acyltransferase"/>
</dbReference>
<evidence type="ECO:0000313" key="3">
    <source>
        <dbReference type="Proteomes" id="UP000251431"/>
    </source>
</evidence>
<dbReference type="Pfam" id="PF00583">
    <property type="entry name" value="Acetyltransf_1"/>
    <property type="match status" value="1"/>
</dbReference>
<reference evidence="2 3" key="1">
    <citation type="submission" date="2018-06" db="EMBL/GenBank/DDBJ databases">
        <authorList>
            <consortium name="Pathogen Informatics"/>
            <person name="Doyle S."/>
        </authorList>
    </citation>
    <scope>NUCLEOTIDE SEQUENCE [LARGE SCALE GENOMIC DNA]</scope>
    <source>
        <strain evidence="2 3">NCTC7582</strain>
    </source>
</reference>
<dbReference type="Gene3D" id="3.40.630.30">
    <property type="match status" value="1"/>
</dbReference>
<dbReference type="PROSITE" id="PS51186">
    <property type="entry name" value="GNAT"/>
    <property type="match status" value="1"/>
</dbReference>
<proteinExistence type="predicted"/>
<dbReference type="AlphaFoldDB" id="A0A2X0YRZ9"/>
<dbReference type="InterPro" id="IPR000182">
    <property type="entry name" value="GNAT_dom"/>
</dbReference>
<evidence type="ECO:0000259" key="1">
    <source>
        <dbReference type="PROSITE" id="PS51186"/>
    </source>
</evidence>
<gene>
    <name evidence="2" type="ORF">NCTC7582_01452</name>
</gene>
<keyword evidence="2" id="KW-0808">Transferase</keyword>